<dbReference type="PRINTS" id="PR00702">
    <property type="entry name" value="ACRIFLAVINRP"/>
</dbReference>
<accession>A0A540VUU0</accession>
<dbReference type="Gene3D" id="1.20.1640.10">
    <property type="entry name" value="Multidrug efflux transporter AcrB transmembrane domain"/>
    <property type="match status" value="2"/>
</dbReference>
<feature type="transmembrane region" description="Helical" evidence="1">
    <location>
        <begin position="359"/>
        <end position="379"/>
    </location>
</feature>
<name>A0A540VUU0_9GAMM</name>
<dbReference type="SUPFAM" id="SSF82693">
    <property type="entry name" value="Multidrug efflux transporter AcrB pore domain, PN1, PN2, PC1 and PC2 subdomains"/>
    <property type="match status" value="3"/>
</dbReference>
<dbReference type="PANTHER" id="PTHR32063:SF14">
    <property type="entry name" value="BLL4319 PROTEIN"/>
    <property type="match status" value="1"/>
</dbReference>
<proteinExistence type="predicted"/>
<dbReference type="STRING" id="1260251.SPISAL_03870"/>
<feature type="transmembrane region" description="Helical" evidence="1">
    <location>
        <begin position="852"/>
        <end position="870"/>
    </location>
</feature>
<feature type="transmembrane region" description="Helical" evidence="1">
    <location>
        <begin position="462"/>
        <end position="489"/>
    </location>
</feature>
<keyword evidence="1" id="KW-0472">Membrane</keyword>
<protein>
    <submittedName>
        <fullName evidence="2">Efflux RND transporter permease subunit</fullName>
    </submittedName>
</protein>
<dbReference type="SUPFAM" id="SSF82866">
    <property type="entry name" value="Multidrug efflux transporter AcrB transmembrane domain"/>
    <property type="match status" value="2"/>
</dbReference>
<dbReference type="Gene3D" id="3.30.2090.10">
    <property type="entry name" value="Multidrug efflux transporter AcrB TolC docking domain, DN and DC subdomains"/>
    <property type="match status" value="2"/>
</dbReference>
<dbReference type="Pfam" id="PF00873">
    <property type="entry name" value="ACR_tran"/>
    <property type="match status" value="1"/>
</dbReference>
<feature type="transmembrane region" description="Helical" evidence="1">
    <location>
        <begin position="980"/>
        <end position="1006"/>
    </location>
</feature>
<feature type="transmembrane region" description="Helical" evidence="1">
    <location>
        <begin position="385"/>
        <end position="409"/>
    </location>
</feature>
<feature type="transmembrane region" description="Helical" evidence="1">
    <location>
        <begin position="430"/>
        <end position="450"/>
    </location>
</feature>
<dbReference type="EMBL" id="VIFK01000011">
    <property type="protein sequence ID" value="TQF00503.1"/>
    <property type="molecule type" value="Genomic_DNA"/>
</dbReference>
<dbReference type="Gene3D" id="3.30.70.1320">
    <property type="entry name" value="Multidrug efflux transporter AcrB pore domain like"/>
    <property type="match status" value="1"/>
</dbReference>
<dbReference type="GO" id="GO:0042910">
    <property type="term" value="F:xenobiotic transmembrane transporter activity"/>
    <property type="evidence" value="ECO:0007669"/>
    <property type="project" value="TreeGrafter"/>
</dbReference>
<comment type="caution">
    <text evidence="2">The sequence shown here is derived from an EMBL/GenBank/DDBJ whole genome shotgun (WGS) entry which is preliminary data.</text>
</comment>
<feature type="transmembrane region" description="Helical" evidence="1">
    <location>
        <begin position="903"/>
        <end position="926"/>
    </location>
</feature>
<dbReference type="Gene3D" id="3.30.70.1440">
    <property type="entry name" value="Multidrug efflux transporter AcrB pore domain"/>
    <property type="match status" value="1"/>
</dbReference>
<reference evidence="2 3" key="1">
    <citation type="submission" date="2019-06" db="EMBL/GenBank/DDBJ databases">
        <title>Metagenome assembled Genome of Spiribacter salinus SL48-SHIP from the microbial mat of Salt Lake 48 (Novosibirsk region, Russia).</title>
        <authorList>
            <person name="Shipova A."/>
            <person name="Rozanov A.S."/>
            <person name="Bryanskaya A.V."/>
            <person name="Peltek S.E."/>
        </authorList>
    </citation>
    <scope>NUCLEOTIDE SEQUENCE [LARGE SCALE GENOMIC DNA]</scope>
    <source>
        <strain evidence="2">SL48-SHIP-2</strain>
    </source>
</reference>
<evidence type="ECO:0000256" key="1">
    <source>
        <dbReference type="SAM" id="Phobius"/>
    </source>
</evidence>
<feature type="transmembrane region" description="Helical" evidence="1">
    <location>
        <begin position="16"/>
        <end position="37"/>
    </location>
</feature>
<feature type="transmembrane region" description="Helical" evidence="1">
    <location>
        <begin position="525"/>
        <end position="542"/>
    </location>
</feature>
<dbReference type="AlphaFoldDB" id="A0A540VUU0"/>
<organism evidence="2 3">
    <name type="scientific">Spiribacter salinus</name>
    <dbReference type="NCBI Taxonomy" id="1335746"/>
    <lineage>
        <taxon>Bacteria</taxon>
        <taxon>Pseudomonadati</taxon>
        <taxon>Pseudomonadota</taxon>
        <taxon>Gammaproteobacteria</taxon>
        <taxon>Chromatiales</taxon>
        <taxon>Ectothiorhodospiraceae</taxon>
        <taxon>Spiribacter</taxon>
    </lineage>
</organism>
<feature type="transmembrane region" description="Helical" evidence="1">
    <location>
        <begin position="333"/>
        <end position="352"/>
    </location>
</feature>
<dbReference type="PANTHER" id="PTHR32063">
    <property type="match status" value="1"/>
</dbReference>
<dbReference type="GO" id="GO:0005886">
    <property type="term" value="C:plasma membrane"/>
    <property type="evidence" value="ECO:0007669"/>
    <property type="project" value="TreeGrafter"/>
</dbReference>
<keyword evidence="1" id="KW-0812">Transmembrane</keyword>
<evidence type="ECO:0000313" key="3">
    <source>
        <dbReference type="Proteomes" id="UP000315400"/>
    </source>
</evidence>
<keyword evidence="1" id="KW-1133">Transmembrane helix</keyword>
<feature type="transmembrane region" description="Helical" evidence="1">
    <location>
        <begin position="947"/>
        <end position="968"/>
    </location>
</feature>
<dbReference type="Gene3D" id="3.30.70.1430">
    <property type="entry name" value="Multidrug efflux transporter AcrB pore domain"/>
    <property type="match status" value="2"/>
</dbReference>
<dbReference type="Proteomes" id="UP000315400">
    <property type="component" value="Unassembled WGS sequence"/>
</dbReference>
<gene>
    <name evidence="2" type="ORF">FKY71_03105</name>
</gene>
<dbReference type="SUPFAM" id="SSF82714">
    <property type="entry name" value="Multidrug efflux transporter AcrB TolC docking domain, DN and DC subdomains"/>
    <property type="match status" value="2"/>
</dbReference>
<feature type="transmembrane region" description="Helical" evidence="1">
    <location>
        <begin position="877"/>
        <end position="897"/>
    </location>
</feature>
<dbReference type="InterPro" id="IPR027463">
    <property type="entry name" value="AcrB_DN_DC_subdom"/>
</dbReference>
<sequence>MSESRGGLPALGIRRPVLVGVLNLLIAIAGVAALLGVEVRELPNVDRPRITVTAQYPGAAPETMDAEVTRRLEGAVARVSGVRSISASSEESSTRIVVEFDPGSDLDTAAADVREAVGRIERSLPDDVDRVNIIKADQDASPIVRVAARAPGLTLDELTRQVDNDIVPALVSIPGVADVSVYGDRARELQVSADPLQLAAHGLDVNDLIRRLENADLDIPAGSYRNSDLELRVRADATIDTPRQIEALTLRPGLRLGDVANAVLAPADARSKVELNGESILGMGIIRQAGSNTLEISAGVDEALEALNPRLEGVELIKTSDDARFIRGAIGEVLFTLVAAALIVVAAIWLFIGSPRATLIPSITIPLALIGTVAAIWILGFSINLITLLALVLATGLVVDDAIVVLENIQRRRREGLAASAAALLGTRQVFFAVIATTAVLIAVFVPISLIPSTAGRLFREFGVVLAVAVAISSFVALSLVPALAARLLKTQASPGRFTLALRRVGHTLADVYARSLERLVNRPLATSGAALLLLAGGAALFTDIDQELLPSEDRSLVFVSASGPDGAGLQYSERQAWRMQARLAPLVERGEIARLFTIAGRWDPNRIFIVAPLADWEDRERSQQAIMGEMRRALSDLPGVQLFVGSPNSLGLRGVGGGLEVVLLGSDYNAINEAAQAFTAAIDEQLPALGDARIGYSPTQPQLRVNIDRQRARDLGVAVEDLGDTVQAMIAGYNVLDLSVADQSIPLRLQARTGTMLTPRDIDALRVRSDEGEMVPLSSLVTLTEEGVAAELDREAQRRAISIDLSIDEAYPLQTAVDELRGLADEVLPAGITLLTTGEAETLEETRQEVLLTYALALVVVLLVLAAQFESLMSALVVMATVPFGLAAAMVALTLTGNSINIYSQIGLILLIGLMAKNGILLVEFADQLRDRGASVRDAALGSARVRLRPVAMTTIATVLGGLPLILSGGAGAESRGAIGWVVFGGLGLAALFTLYLTPVVYTLLARFARPRAAAAEALEEELNQAVNASTSNITGNANR</sequence>
<evidence type="ECO:0000313" key="2">
    <source>
        <dbReference type="EMBL" id="TQF00503.1"/>
    </source>
</evidence>
<dbReference type="InterPro" id="IPR001036">
    <property type="entry name" value="Acrflvin-R"/>
</dbReference>